<dbReference type="EMBL" id="LWDE02000657">
    <property type="protein sequence ID" value="KAE8245855.1"/>
    <property type="molecule type" value="Genomic_DNA"/>
</dbReference>
<feature type="compositionally biased region" description="Polar residues" evidence="2">
    <location>
        <begin position="499"/>
        <end position="519"/>
    </location>
</feature>
<organism evidence="5 6">
    <name type="scientific">Tilletia controversa</name>
    <name type="common">dwarf bunt fungus</name>
    <dbReference type="NCBI Taxonomy" id="13291"/>
    <lineage>
        <taxon>Eukaryota</taxon>
        <taxon>Fungi</taxon>
        <taxon>Dikarya</taxon>
        <taxon>Basidiomycota</taxon>
        <taxon>Ustilaginomycotina</taxon>
        <taxon>Exobasidiomycetes</taxon>
        <taxon>Tilletiales</taxon>
        <taxon>Tilletiaceae</taxon>
        <taxon>Tilletia</taxon>
    </lineage>
</organism>
<evidence type="ECO:0000256" key="3">
    <source>
        <dbReference type="SAM" id="SignalP"/>
    </source>
</evidence>
<feature type="compositionally biased region" description="Low complexity" evidence="2">
    <location>
        <begin position="65"/>
        <end position="89"/>
    </location>
</feature>
<dbReference type="GO" id="GO:0016787">
    <property type="term" value="F:hydrolase activity"/>
    <property type="evidence" value="ECO:0007669"/>
    <property type="project" value="UniProtKB-KW"/>
</dbReference>
<feature type="region of interest" description="Disordered" evidence="2">
    <location>
        <begin position="499"/>
        <end position="524"/>
    </location>
</feature>
<dbReference type="SUPFAM" id="SSF53474">
    <property type="entry name" value="alpha/beta-Hydrolases"/>
    <property type="match status" value="1"/>
</dbReference>
<keyword evidence="1" id="KW-0378">Hydrolase</keyword>
<dbReference type="InterPro" id="IPR000073">
    <property type="entry name" value="AB_hydrolase_1"/>
</dbReference>
<accession>A0A8X7MS53</accession>
<feature type="region of interest" description="Disordered" evidence="2">
    <location>
        <begin position="46"/>
        <end position="89"/>
    </location>
</feature>
<dbReference type="GO" id="GO:0016020">
    <property type="term" value="C:membrane"/>
    <property type="evidence" value="ECO:0007669"/>
    <property type="project" value="TreeGrafter"/>
</dbReference>
<name>A0A8X7MS53_9BASI</name>
<comment type="caution">
    <text evidence="5">The sequence shown here is derived from an EMBL/GenBank/DDBJ whole genome shotgun (WGS) entry which is preliminary data.</text>
</comment>
<dbReference type="AlphaFoldDB" id="A0A8X7MS53"/>
<gene>
    <name evidence="5" type="ORF">A4X06_0g5371</name>
</gene>
<dbReference type="Proteomes" id="UP000077684">
    <property type="component" value="Unassembled WGS sequence"/>
</dbReference>
<evidence type="ECO:0000313" key="6">
    <source>
        <dbReference type="Proteomes" id="UP000077684"/>
    </source>
</evidence>
<feature type="domain" description="AB hydrolase-1" evidence="4">
    <location>
        <begin position="204"/>
        <end position="469"/>
    </location>
</feature>
<dbReference type="InterPro" id="IPR029058">
    <property type="entry name" value="AB_hydrolase_fold"/>
</dbReference>
<feature type="signal peptide" evidence="3">
    <location>
        <begin position="1"/>
        <end position="16"/>
    </location>
</feature>
<dbReference type="Pfam" id="PF12697">
    <property type="entry name" value="Abhydrolase_6"/>
    <property type="match status" value="1"/>
</dbReference>
<dbReference type="InterPro" id="IPR050266">
    <property type="entry name" value="AB_hydrolase_sf"/>
</dbReference>
<evidence type="ECO:0000259" key="4">
    <source>
        <dbReference type="Pfam" id="PF12697"/>
    </source>
</evidence>
<feature type="compositionally biased region" description="Polar residues" evidence="2">
    <location>
        <begin position="108"/>
        <end position="122"/>
    </location>
</feature>
<keyword evidence="6" id="KW-1185">Reference proteome</keyword>
<feature type="compositionally biased region" description="Polar residues" evidence="2">
    <location>
        <begin position="53"/>
        <end position="64"/>
    </location>
</feature>
<sequence length="539" mass="56818">MQISFAFLSLLAVTNAAVVYPRQAADAATTTALSPSILSAASSLISASTPTSGPSQPATASGSMPSFAQPSSASESSSTSTTSASPTSTVTYVAPSSTAIGVDATGEGSANETDTSSNARCTRQTYQVPVNVTQPSYDTLKMGVEPEVNQTRITELFVEYVTSSQNFTQAYLNGSVIVEQTFNISGVYCEPNNNNTVANSTIQLLVHGIGFDSSYWNIQSSEYNLSESTYSYVYQAHEAGYPTFRYDRLGTGQSERPADGYNLVQASTEAAILENLAERIRNTTDIGGRAWNQTVVVGHSYGSAQSQHLSQVRPELIDALVLTGFSIDFTGFPFTLLSGVYTQAGTVFPERFANISKHWLVTGTQYADQINFAYPASVTSNATTWVRGTAAPVTQGAFFTIGGLGAPAQNYTGPVQVVLGEKDFIFAFRNPYVNGTDFATQAIEALFPQAAEGSEGSIIPATGHGINYHTTAPLAYNATLSFLNVTLFNATAPAGPSSLGNDTLPTATDNSTTPIQLPTPSGLDDITLPTTVAPSARAI</sequence>
<dbReference type="PANTHER" id="PTHR43798:SF31">
    <property type="entry name" value="AB HYDROLASE SUPERFAMILY PROTEIN YCLE"/>
    <property type="match status" value="1"/>
</dbReference>
<keyword evidence="3" id="KW-0732">Signal</keyword>
<feature type="region of interest" description="Disordered" evidence="2">
    <location>
        <begin position="101"/>
        <end position="122"/>
    </location>
</feature>
<evidence type="ECO:0000256" key="2">
    <source>
        <dbReference type="SAM" id="MobiDB-lite"/>
    </source>
</evidence>
<evidence type="ECO:0000256" key="1">
    <source>
        <dbReference type="ARBA" id="ARBA00022801"/>
    </source>
</evidence>
<proteinExistence type="predicted"/>
<dbReference type="PANTHER" id="PTHR43798">
    <property type="entry name" value="MONOACYLGLYCEROL LIPASE"/>
    <property type="match status" value="1"/>
</dbReference>
<dbReference type="Gene3D" id="3.40.50.1820">
    <property type="entry name" value="alpha/beta hydrolase"/>
    <property type="match status" value="1"/>
</dbReference>
<feature type="chain" id="PRO_5036454906" description="AB hydrolase-1 domain-containing protein" evidence="3">
    <location>
        <begin position="17"/>
        <end position="539"/>
    </location>
</feature>
<reference evidence="5" key="2">
    <citation type="journal article" date="2019" name="IMA Fungus">
        <title>Genome sequencing and comparison of five Tilletia species to identify candidate genes for the detection of regulated species infecting wheat.</title>
        <authorList>
            <person name="Nguyen H.D.T."/>
            <person name="Sultana T."/>
            <person name="Kesanakurti P."/>
            <person name="Hambleton S."/>
        </authorList>
    </citation>
    <scope>NUCLEOTIDE SEQUENCE</scope>
    <source>
        <strain evidence="5">DAOMC 236426</strain>
    </source>
</reference>
<protein>
    <recommendedName>
        <fullName evidence="4">AB hydrolase-1 domain-containing protein</fullName>
    </recommendedName>
</protein>
<reference evidence="5" key="1">
    <citation type="submission" date="2016-04" db="EMBL/GenBank/DDBJ databases">
        <authorList>
            <person name="Nguyen H.D."/>
            <person name="Samba Siva P."/>
            <person name="Cullis J."/>
            <person name="Levesque C.A."/>
            <person name="Hambleton S."/>
        </authorList>
    </citation>
    <scope>NUCLEOTIDE SEQUENCE</scope>
    <source>
        <strain evidence="5">DAOMC 236426</strain>
    </source>
</reference>
<evidence type="ECO:0000313" key="5">
    <source>
        <dbReference type="EMBL" id="KAE8245855.1"/>
    </source>
</evidence>